<dbReference type="Pfam" id="PF13186">
    <property type="entry name" value="SPASM"/>
    <property type="match status" value="1"/>
</dbReference>
<dbReference type="PANTHER" id="PTHR11228:SF7">
    <property type="entry name" value="PQQA PEPTIDE CYCLASE"/>
    <property type="match status" value="1"/>
</dbReference>
<dbReference type="NCBIfam" id="TIGR04085">
    <property type="entry name" value="rSAM_more_4Fe4S"/>
    <property type="match status" value="1"/>
</dbReference>
<dbReference type="InterPro" id="IPR013785">
    <property type="entry name" value="Aldolase_TIM"/>
</dbReference>
<accession>A0A1I5AFP4</accession>
<evidence type="ECO:0000313" key="3">
    <source>
        <dbReference type="Proteomes" id="UP000181899"/>
    </source>
</evidence>
<dbReference type="EMBL" id="FOVK01000003">
    <property type="protein sequence ID" value="SFN61316.1"/>
    <property type="molecule type" value="Genomic_DNA"/>
</dbReference>
<feature type="domain" description="4Fe4S-binding SPASM" evidence="1">
    <location>
        <begin position="273"/>
        <end position="331"/>
    </location>
</feature>
<dbReference type="AlphaFoldDB" id="A0A1I5AFP4"/>
<dbReference type="RefSeq" id="WP_074911563.1">
    <property type="nucleotide sequence ID" value="NZ_FOVK01000003.1"/>
</dbReference>
<dbReference type="CDD" id="cd21109">
    <property type="entry name" value="SPASM"/>
    <property type="match status" value="1"/>
</dbReference>
<dbReference type="InterPro" id="IPR058240">
    <property type="entry name" value="rSAM_sf"/>
</dbReference>
<sequence length="360" mass="40201">MKYIIHDTKYQFKTAFNTKSGAYVRTGILDEKGKDTGEDPFMASYPHLIDVGIMGHCVHGKTGLCIKAGIECYQNGLFVEKANMSVDNFRNIAEQSRGRCNQLALGGRGDPDQHEAFEEILRISVENRLVPNYTTSGYGMNERIAKLSKKYCGAVAVSWYRSPYTIKAIDTLLDAGVKTNVHYVLGKHTIEEAVVRLKNSDFPKGINAVIFLLHKPAGQGTGENVLDAYDSKLDEFFRLIEHPHPFKVGMDSCTVPGAIQRCKRIVPESLDTCEGGRFSCYISAEMNMVPCSFDVRGKYSVDLREMTIEEAWNSNAFEKFRRILKSSCKLCSKKSLCLGGCPLMPEIVLCNDQMRSIEGV</sequence>
<dbReference type="InterPro" id="IPR023885">
    <property type="entry name" value="4Fe4S-binding_SPASM_dom"/>
</dbReference>
<keyword evidence="3" id="KW-1185">Reference proteome</keyword>
<dbReference type="PANTHER" id="PTHR11228">
    <property type="entry name" value="RADICAL SAM DOMAIN PROTEIN"/>
    <property type="match status" value="1"/>
</dbReference>
<gene>
    <name evidence="2" type="ORF">SAMN04488695_1035</name>
</gene>
<proteinExistence type="predicted"/>
<dbReference type="InterPro" id="IPR050377">
    <property type="entry name" value="Radical_SAM_PqqE_MftC-like"/>
</dbReference>
<protein>
    <submittedName>
        <fullName evidence="2">Radical SAM additional 4Fe4S-binding SPASM domain-containing protein</fullName>
    </submittedName>
</protein>
<evidence type="ECO:0000259" key="1">
    <source>
        <dbReference type="Pfam" id="PF13186"/>
    </source>
</evidence>
<dbReference type="Gene3D" id="3.20.20.70">
    <property type="entry name" value="Aldolase class I"/>
    <property type="match status" value="1"/>
</dbReference>
<dbReference type="SUPFAM" id="SSF102114">
    <property type="entry name" value="Radical SAM enzymes"/>
    <property type="match status" value="1"/>
</dbReference>
<organism evidence="2 3">
    <name type="scientific">Proteiniclasticum ruminis</name>
    <dbReference type="NCBI Taxonomy" id="398199"/>
    <lineage>
        <taxon>Bacteria</taxon>
        <taxon>Bacillati</taxon>
        <taxon>Bacillota</taxon>
        <taxon>Clostridia</taxon>
        <taxon>Eubacteriales</taxon>
        <taxon>Clostridiaceae</taxon>
        <taxon>Proteiniclasticum</taxon>
    </lineage>
</organism>
<evidence type="ECO:0000313" key="2">
    <source>
        <dbReference type="EMBL" id="SFN61316.1"/>
    </source>
</evidence>
<reference evidence="2 3" key="1">
    <citation type="submission" date="2016-10" db="EMBL/GenBank/DDBJ databases">
        <authorList>
            <person name="de Groot N.N."/>
        </authorList>
    </citation>
    <scope>NUCLEOTIDE SEQUENCE [LARGE SCALE GENOMIC DNA]</scope>
    <source>
        <strain evidence="2 3">ML2</strain>
    </source>
</reference>
<name>A0A1I5AFP4_9CLOT</name>
<dbReference type="Proteomes" id="UP000181899">
    <property type="component" value="Unassembled WGS sequence"/>
</dbReference>